<keyword evidence="9" id="KW-0418">Kinase</keyword>
<evidence type="ECO:0000256" key="3">
    <source>
        <dbReference type="ARBA" id="ARBA00007614"/>
    </source>
</evidence>
<dbReference type="GO" id="GO:0006225">
    <property type="term" value="P:UDP biosynthetic process"/>
    <property type="evidence" value="ECO:0007669"/>
    <property type="project" value="TreeGrafter"/>
</dbReference>
<dbReference type="GO" id="GO:0033862">
    <property type="term" value="F:UMP kinase activity"/>
    <property type="evidence" value="ECO:0007669"/>
    <property type="project" value="UniProtKB-EC"/>
</dbReference>
<dbReference type="PANTHER" id="PTHR42833">
    <property type="entry name" value="URIDYLATE KINASE"/>
    <property type="match status" value="1"/>
</dbReference>
<accession>A0A381UWD7</accession>
<dbReference type="GO" id="GO:0005737">
    <property type="term" value="C:cytoplasm"/>
    <property type="evidence" value="ECO:0007669"/>
    <property type="project" value="UniProtKB-SubCell"/>
</dbReference>
<dbReference type="CDD" id="cd04254">
    <property type="entry name" value="AAK_UMPK-PyrH-Ec"/>
    <property type="match status" value="1"/>
</dbReference>
<gene>
    <name evidence="15" type="ORF">METZ01_LOCUS85303</name>
</gene>
<evidence type="ECO:0000259" key="14">
    <source>
        <dbReference type="Pfam" id="PF00696"/>
    </source>
</evidence>
<dbReference type="Pfam" id="PF00696">
    <property type="entry name" value="AA_kinase"/>
    <property type="match status" value="1"/>
</dbReference>
<dbReference type="InterPro" id="IPR011817">
    <property type="entry name" value="Uridylate_kinase"/>
</dbReference>
<organism evidence="15">
    <name type="scientific">marine metagenome</name>
    <dbReference type="NCBI Taxonomy" id="408172"/>
    <lineage>
        <taxon>unclassified sequences</taxon>
        <taxon>metagenomes</taxon>
        <taxon>ecological metagenomes</taxon>
    </lineage>
</organism>
<proteinExistence type="inferred from homology"/>
<comment type="catalytic activity">
    <reaction evidence="13">
        <text>UMP + ATP = UDP + ADP</text>
        <dbReference type="Rhea" id="RHEA:24400"/>
        <dbReference type="ChEBI" id="CHEBI:30616"/>
        <dbReference type="ChEBI" id="CHEBI:57865"/>
        <dbReference type="ChEBI" id="CHEBI:58223"/>
        <dbReference type="ChEBI" id="CHEBI:456216"/>
        <dbReference type="EC" id="2.7.4.22"/>
    </reaction>
</comment>
<feature type="non-terminal residue" evidence="15">
    <location>
        <position position="1"/>
    </location>
</feature>
<dbReference type="AlphaFoldDB" id="A0A381UWD7"/>
<dbReference type="FunFam" id="3.40.1160.10:FF:000001">
    <property type="entry name" value="Uridylate kinase"/>
    <property type="match status" value="1"/>
</dbReference>
<dbReference type="InterPro" id="IPR015963">
    <property type="entry name" value="Uridylate_kinase_bac"/>
</dbReference>
<keyword evidence="10" id="KW-0067">ATP-binding</keyword>
<dbReference type="InterPro" id="IPR001048">
    <property type="entry name" value="Asp/Glu/Uridylate_kinase"/>
</dbReference>
<comment type="pathway">
    <text evidence="2">Pyrimidine metabolism; CTP biosynthesis via de novo pathway; UDP from UMP (UMPK route): step 1/1.</text>
</comment>
<dbReference type="SUPFAM" id="SSF53633">
    <property type="entry name" value="Carbamate kinase-like"/>
    <property type="match status" value="1"/>
</dbReference>
<keyword evidence="11" id="KW-0665">Pyrimidine biosynthesis</keyword>
<evidence type="ECO:0000256" key="12">
    <source>
        <dbReference type="ARBA" id="ARBA00032092"/>
    </source>
</evidence>
<dbReference type="Gene3D" id="3.40.1160.10">
    <property type="entry name" value="Acetylglutamate kinase-like"/>
    <property type="match status" value="1"/>
</dbReference>
<keyword evidence="8" id="KW-0547">Nucleotide-binding</keyword>
<dbReference type="InterPro" id="IPR036393">
    <property type="entry name" value="AceGlu_kinase-like_sf"/>
</dbReference>
<evidence type="ECO:0000256" key="5">
    <source>
        <dbReference type="ARBA" id="ARBA00016403"/>
    </source>
</evidence>
<evidence type="ECO:0000256" key="6">
    <source>
        <dbReference type="ARBA" id="ARBA00022490"/>
    </source>
</evidence>
<evidence type="ECO:0000256" key="1">
    <source>
        <dbReference type="ARBA" id="ARBA00004496"/>
    </source>
</evidence>
<evidence type="ECO:0000256" key="4">
    <source>
        <dbReference type="ARBA" id="ARBA00012899"/>
    </source>
</evidence>
<dbReference type="EMBL" id="UINC01007282">
    <property type="protein sequence ID" value="SVA32449.1"/>
    <property type="molecule type" value="Genomic_DNA"/>
</dbReference>
<dbReference type="EC" id="2.7.4.22" evidence="4"/>
<dbReference type="NCBIfam" id="TIGR02075">
    <property type="entry name" value="pyrH_bact"/>
    <property type="match status" value="1"/>
</dbReference>
<keyword evidence="6" id="KW-0963">Cytoplasm</keyword>
<dbReference type="UniPathway" id="UPA00159">
    <property type="reaction ID" value="UER00275"/>
</dbReference>
<sequence>VVNDAPKYKRVLVKLSGEAMMGEMGFGIDPNVVLTVADEVAEVHALGVELGIVIGGGNIFRGIRAEAMDMDRVTADHMGMLATVINSLALQDSLEKRGLETRVLSAIEIRQVAEPLIRRRALRHLEQGRVVIFGAGTGNPYFSTDTAAALRAMEIHAEILMKGTKVGGLYTSDPETNPEAERINRITYLKVLEQRLRVMDATAITTCMDNNLPILIFNLRKQGNMIKAVRGEKIGSLIST</sequence>
<feature type="domain" description="Aspartate/glutamate/uridylate kinase" evidence="14">
    <location>
        <begin position="9"/>
        <end position="218"/>
    </location>
</feature>
<evidence type="ECO:0000256" key="8">
    <source>
        <dbReference type="ARBA" id="ARBA00022741"/>
    </source>
</evidence>
<evidence type="ECO:0000256" key="13">
    <source>
        <dbReference type="ARBA" id="ARBA00047767"/>
    </source>
</evidence>
<evidence type="ECO:0000256" key="9">
    <source>
        <dbReference type="ARBA" id="ARBA00022777"/>
    </source>
</evidence>
<evidence type="ECO:0000256" key="11">
    <source>
        <dbReference type="ARBA" id="ARBA00022975"/>
    </source>
</evidence>
<dbReference type="GO" id="GO:0044210">
    <property type="term" value="P:'de novo' CTP biosynthetic process"/>
    <property type="evidence" value="ECO:0007669"/>
    <property type="project" value="UniProtKB-UniPathway"/>
</dbReference>
<comment type="subcellular location">
    <subcellularLocation>
        <location evidence="1">Cytoplasm</location>
    </subcellularLocation>
</comment>
<dbReference type="HAMAP" id="MF_01220_B">
    <property type="entry name" value="PyrH_B"/>
    <property type="match status" value="1"/>
</dbReference>
<keyword evidence="7" id="KW-0808">Transferase</keyword>
<evidence type="ECO:0000256" key="10">
    <source>
        <dbReference type="ARBA" id="ARBA00022840"/>
    </source>
</evidence>
<protein>
    <recommendedName>
        <fullName evidence="5">Uridylate kinase</fullName>
        <ecNumber evidence="4">2.7.4.22</ecNumber>
    </recommendedName>
    <alternativeName>
        <fullName evidence="12">Uridine monophosphate kinase</fullName>
    </alternativeName>
</protein>
<evidence type="ECO:0000256" key="7">
    <source>
        <dbReference type="ARBA" id="ARBA00022679"/>
    </source>
</evidence>
<dbReference type="PANTHER" id="PTHR42833:SF4">
    <property type="entry name" value="URIDYLATE KINASE PUMPKIN, CHLOROPLASTIC"/>
    <property type="match status" value="1"/>
</dbReference>
<dbReference type="PIRSF" id="PIRSF005650">
    <property type="entry name" value="Uridylate_kin"/>
    <property type="match status" value="1"/>
</dbReference>
<dbReference type="GO" id="GO:0005524">
    <property type="term" value="F:ATP binding"/>
    <property type="evidence" value="ECO:0007669"/>
    <property type="project" value="UniProtKB-KW"/>
</dbReference>
<comment type="similarity">
    <text evidence="3">Belongs to the UMP kinase family.</text>
</comment>
<reference evidence="15" key="1">
    <citation type="submission" date="2018-05" db="EMBL/GenBank/DDBJ databases">
        <authorList>
            <person name="Lanie J.A."/>
            <person name="Ng W.-L."/>
            <person name="Kazmierczak K.M."/>
            <person name="Andrzejewski T.M."/>
            <person name="Davidsen T.M."/>
            <person name="Wayne K.J."/>
            <person name="Tettelin H."/>
            <person name="Glass J.I."/>
            <person name="Rusch D."/>
            <person name="Podicherti R."/>
            <person name="Tsui H.-C.T."/>
            <person name="Winkler M.E."/>
        </authorList>
    </citation>
    <scope>NUCLEOTIDE SEQUENCE</scope>
</reference>
<evidence type="ECO:0000313" key="15">
    <source>
        <dbReference type="EMBL" id="SVA32449.1"/>
    </source>
</evidence>
<evidence type="ECO:0000256" key="2">
    <source>
        <dbReference type="ARBA" id="ARBA00004791"/>
    </source>
</evidence>
<name>A0A381UWD7_9ZZZZ</name>